<organism evidence="2 3">
    <name type="scientific">Zopfia rhizophila CBS 207.26</name>
    <dbReference type="NCBI Taxonomy" id="1314779"/>
    <lineage>
        <taxon>Eukaryota</taxon>
        <taxon>Fungi</taxon>
        <taxon>Dikarya</taxon>
        <taxon>Ascomycota</taxon>
        <taxon>Pezizomycotina</taxon>
        <taxon>Dothideomycetes</taxon>
        <taxon>Dothideomycetes incertae sedis</taxon>
        <taxon>Zopfiaceae</taxon>
        <taxon>Zopfia</taxon>
    </lineage>
</organism>
<protein>
    <recommendedName>
        <fullName evidence="4">GPI anchored serine-threonine rich protein</fullName>
    </recommendedName>
</protein>
<feature type="chain" id="PRO_5025454102" description="GPI anchored serine-threonine rich protein" evidence="1">
    <location>
        <begin position="19"/>
        <end position="170"/>
    </location>
</feature>
<evidence type="ECO:0000256" key="1">
    <source>
        <dbReference type="SAM" id="SignalP"/>
    </source>
</evidence>
<dbReference type="Proteomes" id="UP000800200">
    <property type="component" value="Unassembled WGS sequence"/>
</dbReference>
<keyword evidence="3" id="KW-1185">Reference proteome</keyword>
<keyword evidence="1" id="KW-0732">Signal</keyword>
<reference evidence="2" key="1">
    <citation type="journal article" date="2020" name="Stud. Mycol.">
        <title>101 Dothideomycetes genomes: a test case for predicting lifestyles and emergence of pathogens.</title>
        <authorList>
            <person name="Haridas S."/>
            <person name="Albert R."/>
            <person name="Binder M."/>
            <person name="Bloem J."/>
            <person name="Labutti K."/>
            <person name="Salamov A."/>
            <person name="Andreopoulos B."/>
            <person name="Baker S."/>
            <person name="Barry K."/>
            <person name="Bills G."/>
            <person name="Bluhm B."/>
            <person name="Cannon C."/>
            <person name="Castanera R."/>
            <person name="Culley D."/>
            <person name="Daum C."/>
            <person name="Ezra D."/>
            <person name="Gonzalez J."/>
            <person name="Henrissat B."/>
            <person name="Kuo A."/>
            <person name="Liang C."/>
            <person name="Lipzen A."/>
            <person name="Lutzoni F."/>
            <person name="Magnuson J."/>
            <person name="Mondo S."/>
            <person name="Nolan M."/>
            <person name="Ohm R."/>
            <person name="Pangilinan J."/>
            <person name="Park H.-J."/>
            <person name="Ramirez L."/>
            <person name="Alfaro M."/>
            <person name="Sun H."/>
            <person name="Tritt A."/>
            <person name="Yoshinaga Y."/>
            <person name="Zwiers L.-H."/>
            <person name="Turgeon B."/>
            <person name="Goodwin S."/>
            <person name="Spatafora J."/>
            <person name="Crous P."/>
            <person name="Grigoriev I."/>
        </authorList>
    </citation>
    <scope>NUCLEOTIDE SEQUENCE</scope>
    <source>
        <strain evidence="2">CBS 207.26</strain>
    </source>
</reference>
<evidence type="ECO:0000313" key="2">
    <source>
        <dbReference type="EMBL" id="KAF2184445.1"/>
    </source>
</evidence>
<accession>A0A6A6E0D8</accession>
<dbReference type="OrthoDB" id="2507140at2759"/>
<feature type="signal peptide" evidence="1">
    <location>
        <begin position="1"/>
        <end position="18"/>
    </location>
</feature>
<evidence type="ECO:0008006" key="4">
    <source>
        <dbReference type="Google" id="ProtNLM"/>
    </source>
</evidence>
<proteinExistence type="predicted"/>
<dbReference type="AlphaFoldDB" id="A0A6A6E0D8"/>
<dbReference type="EMBL" id="ML994638">
    <property type="protein sequence ID" value="KAF2184445.1"/>
    <property type="molecule type" value="Genomic_DNA"/>
</dbReference>
<evidence type="ECO:0000313" key="3">
    <source>
        <dbReference type="Proteomes" id="UP000800200"/>
    </source>
</evidence>
<sequence>MRFTAVVALLASTGFVAAQSTTAAQPTSSPSSGKCTAQNIVDACKDTIQGQVDSCKDNDWICLCDQYTNLLTCYNNCPESAERSPVQNQVTQYCNAAAPLKASSSAAAASAGSTAAAQATTLATASQTGSPTQATGFGVSASASSTGAAQAMAAPVGGVFAVLFGVAGLF</sequence>
<name>A0A6A6E0D8_9PEZI</name>
<gene>
    <name evidence="2" type="ORF">K469DRAFT_709202</name>
</gene>